<feature type="region of interest" description="Disordered" evidence="4">
    <location>
        <begin position="1"/>
        <end position="25"/>
    </location>
</feature>
<organism evidence="5">
    <name type="scientific">Moorella thermoacetica Y72</name>
    <dbReference type="NCBI Taxonomy" id="1325331"/>
    <lineage>
        <taxon>Bacteria</taxon>
        <taxon>Bacillati</taxon>
        <taxon>Bacillota</taxon>
        <taxon>Clostridia</taxon>
        <taxon>Neomoorellales</taxon>
        <taxon>Neomoorellaceae</taxon>
        <taxon>Neomoorella</taxon>
    </lineage>
</organism>
<dbReference type="EMBL" id="DF238840">
    <property type="protein sequence ID" value="GAF27127.1"/>
    <property type="molecule type" value="Genomic_DNA"/>
</dbReference>
<keyword evidence="2 3" id="KW-0028">Amino-acid biosynthesis</keyword>
<dbReference type="RefSeq" id="WP_011392856.1">
    <property type="nucleotide sequence ID" value="NZ_DF238840.1"/>
</dbReference>
<dbReference type="PANTHER" id="PTHR21164:SF0">
    <property type="entry name" value="CHORISMATE MUTASE AROH"/>
    <property type="match status" value="1"/>
</dbReference>
<evidence type="ECO:0000313" key="5">
    <source>
        <dbReference type="EMBL" id="GAF27127.1"/>
    </source>
</evidence>
<comment type="catalytic activity">
    <reaction evidence="3">
        <text>chorismate = prephenate</text>
        <dbReference type="Rhea" id="RHEA:13897"/>
        <dbReference type="ChEBI" id="CHEBI:29748"/>
        <dbReference type="ChEBI" id="CHEBI:29934"/>
        <dbReference type="EC" id="5.4.99.5"/>
    </reaction>
</comment>
<dbReference type="GO" id="GO:0004106">
    <property type="term" value="F:chorismate mutase activity"/>
    <property type="evidence" value="ECO:0007669"/>
    <property type="project" value="UniProtKB-UniRule"/>
</dbReference>
<proteinExistence type="predicted"/>
<dbReference type="UniPathway" id="UPA00120">
    <property type="reaction ID" value="UER00203"/>
</dbReference>
<dbReference type="GO" id="GO:0009073">
    <property type="term" value="P:aromatic amino acid family biosynthetic process"/>
    <property type="evidence" value="ECO:0007669"/>
    <property type="project" value="UniProtKB-UniRule"/>
</dbReference>
<dbReference type="NCBIfam" id="TIGR01796">
    <property type="entry name" value="CM_mono_aroH"/>
    <property type="match status" value="1"/>
</dbReference>
<protein>
    <recommendedName>
        <fullName evidence="1 3">chorismate mutase</fullName>
        <ecNumber evidence="1 3">5.4.99.5</ecNumber>
    </recommendedName>
</protein>
<dbReference type="GO" id="GO:0046417">
    <property type="term" value="P:chorismate metabolic process"/>
    <property type="evidence" value="ECO:0007669"/>
    <property type="project" value="TreeGrafter"/>
</dbReference>
<dbReference type="GO" id="GO:0008652">
    <property type="term" value="P:amino acid biosynthetic process"/>
    <property type="evidence" value="ECO:0007669"/>
    <property type="project" value="UniProtKB-UniRule"/>
</dbReference>
<name>A0A0S6UDG3_NEOTH</name>
<evidence type="ECO:0000256" key="3">
    <source>
        <dbReference type="PROSITE-ProRule" id="PRU00514"/>
    </source>
</evidence>
<dbReference type="PANTHER" id="PTHR21164">
    <property type="entry name" value="CHORISMATE MUTASE"/>
    <property type="match status" value="1"/>
</dbReference>
<accession>A0A0S6UDG3</accession>
<evidence type="ECO:0000256" key="2">
    <source>
        <dbReference type="PIRSR" id="PIRSR005965-1"/>
    </source>
</evidence>
<dbReference type="SUPFAM" id="SSF55298">
    <property type="entry name" value="YjgF-like"/>
    <property type="match status" value="1"/>
</dbReference>
<feature type="binding site" evidence="2">
    <location>
        <position position="109"/>
    </location>
    <ligand>
        <name>prephenate</name>
        <dbReference type="ChEBI" id="CHEBI:29934"/>
    </ligand>
</feature>
<feature type="binding site" evidence="2">
    <location>
        <position position="27"/>
    </location>
    <ligand>
        <name>prephenate</name>
        <dbReference type="ChEBI" id="CHEBI:29934"/>
    </ligand>
</feature>
<dbReference type="Proteomes" id="UP000063718">
    <property type="component" value="Unassembled WGS sequence"/>
</dbReference>
<dbReference type="Gene3D" id="3.30.1330.40">
    <property type="entry name" value="RutC-like"/>
    <property type="match status" value="1"/>
</dbReference>
<dbReference type="CDD" id="cd02185">
    <property type="entry name" value="AroH"/>
    <property type="match status" value="1"/>
</dbReference>
<dbReference type="InterPro" id="IPR035959">
    <property type="entry name" value="RutC-like_sf"/>
</dbReference>
<reference evidence="5" key="1">
    <citation type="journal article" date="2014" name="Gene">
        <title>Genome-guided analysis of transformation efficiency and carbon dioxide assimilation by Moorella thermoacetica Y72.</title>
        <authorList>
            <person name="Tsukahara K."/>
            <person name="Kita A."/>
            <person name="Nakashimada Y."/>
            <person name="Hoshino T."/>
            <person name="Murakami K."/>
        </authorList>
    </citation>
    <scope>NUCLEOTIDE SEQUENCE [LARGE SCALE GENOMIC DNA]</scope>
    <source>
        <strain evidence="5">Y72</strain>
    </source>
</reference>
<keyword evidence="3" id="KW-0413">Isomerase</keyword>
<feature type="binding site" evidence="2">
    <location>
        <position position="124"/>
    </location>
    <ligand>
        <name>prephenate</name>
        <dbReference type="ChEBI" id="CHEBI:29934"/>
    </ligand>
</feature>
<dbReference type="AlphaFoldDB" id="A0A0S6UDG3"/>
<dbReference type="PROSITE" id="PS51167">
    <property type="entry name" value="CHORISMATE_MUT_1"/>
    <property type="match status" value="1"/>
</dbReference>
<evidence type="ECO:0000256" key="1">
    <source>
        <dbReference type="NCBIfam" id="TIGR01796"/>
    </source>
</evidence>
<dbReference type="InterPro" id="IPR008243">
    <property type="entry name" value="Chorismate_mutase_AroH"/>
</dbReference>
<dbReference type="GeneID" id="45617384"/>
<gene>
    <name evidence="5" type="ORF">MTY_2468</name>
</gene>
<dbReference type="PIRSF" id="PIRSF005965">
    <property type="entry name" value="Chor_mut_AroH"/>
    <property type="match status" value="1"/>
</dbReference>
<keyword evidence="2 3" id="KW-0057">Aromatic amino acid biosynthesis</keyword>
<dbReference type="EC" id="5.4.99.5" evidence="1 3"/>
<evidence type="ECO:0000256" key="4">
    <source>
        <dbReference type="SAM" id="MobiDB-lite"/>
    </source>
</evidence>
<sequence>MTEPVGQEAPGAGMEKGPGGKKVRGLRGAVDVEENTAPAIIAATEQLLREIVIRNDLERGDIISAIFTVTPDLDAAFPAEAARRLGWLDVALMCAREIPVPGSQPGIVRVLIHAYSDHQPVHVYLGRASQLRPDLQ</sequence>
<dbReference type="Pfam" id="PF07736">
    <property type="entry name" value="CM_1"/>
    <property type="match status" value="1"/>
</dbReference>